<reference evidence="3" key="1">
    <citation type="submission" date="2025-08" db="UniProtKB">
        <authorList>
            <consortium name="RefSeq"/>
        </authorList>
    </citation>
    <scope>IDENTIFICATION</scope>
</reference>
<keyword evidence="2" id="KW-1185">Reference proteome</keyword>
<feature type="transmembrane region" description="Helical" evidence="1">
    <location>
        <begin position="80"/>
        <end position="100"/>
    </location>
</feature>
<dbReference type="GeneID" id="113505331"/>
<evidence type="ECO:0000256" key="1">
    <source>
        <dbReference type="SAM" id="Phobius"/>
    </source>
</evidence>
<dbReference type="OrthoDB" id="7488784at2759"/>
<sequence length="123" mass="13590">MDTTPSAEQLNSDLDDHLEHRIFLKYYTEKDYFLSPEGILKVLSADIIISAVMGVLLLITAVLSMTVCEFTSIISYMHGPLAVINAGMVTASAVITYVSAMRLWDAARPPREPPRPPPPEQDV</sequence>
<accession>A0A7E5WSK5</accession>
<protein>
    <submittedName>
        <fullName evidence="3">Uncharacterized protein LOC113505331</fullName>
    </submittedName>
</protein>
<feature type="transmembrane region" description="Helical" evidence="1">
    <location>
        <begin position="47"/>
        <end position="68"/>
    </location>
</feature>
<keyword evidence="1" id="KW-0812">Transmembrane</keyword>
<gene>
    <name evidence="3" type="primary">LOC113505331</name>
</gene>
<evidence type="ECO:0000313" key="2">
    <source>
        <dbReference type="Proteomes" id="UP000322000"/>
    </source>
</evidence>
<proteinExistence type="predicted"/>
<dbReference type="InParanoid" id="A0A7E5WSK5"/>
<keyword evidence="1" id="KW-0472">Membrane</keyword>
<organism evidence="2 3">
    <name type="scientific">Trichoplusia ni</name>
    <name type="common">Cabbage looper</name>
    <dbReference type="NCBI Taxonomy" id="7111"/>
    <lineage>
        <taxon>Eukaryota</taxon>
        <taxon>Metazoa</taxon>
        <taxon>Ecdysozoa</taxon>
        <taxon>Arthropoda</taxon>
        <taxon>Hexapoda</taxon>
        <taxon>Insecta</taxon>
        <taxon>Pterygota</taxon>
        <taxon>Neoptera</taxon>
        <taxon>Endopterygota</taxon>
        <taxon>Lepidoptera</taxon>
        <taxon>Glossata</taxon>
        <taxon>Ditrysia</taxon>
        <taxon>Noctuoidea</taxon>
        <taxon>Noctuidae</taxon>
        <taxon>Plusiinae</taxon>
        <taxon>Trichoplusia</taxon>
    </lineage>
</organism>
<name>A0A7E5WSK5_TRINI</name>
<dbReference type="RefSeq" id="XP_026743770.1">
    <property type="nucleotide sequence ID" value="XM_026887969.1"/>
</dbReference>
<dbReference type="AlphaFoldDB" id="A0A7E5WSK5"/>
<keyword evidence="1" id="KW-1133">Transmembrane helix</keyword>
<dbReference type="KEGG" id="tnl:113505331"/>
<evidence type="ECO:0000313" key="3">
    <source>
        <dbReference type="RefSeq" id="XP_026743770.1"/>
    </source>
</evidence>
<dbReference type="Proteomes" id="UP000322000">
    <property type="component" value="Chromosome 25"/>
</dbReference>